<sequence length="142" mass="15625">MVSRKRGNGYSPSREVHKSVLPSAGWKEYIQWLSGRRRRFVVRENSMVPTLMPGDTILAKMGGAVQVGDIAIAQVRTSQVVAPDNSAVLLLIKRVGEIFYDGSVYLISDNTSEPQARDSRHFGVIAANRVIGRVTSRLAVSK</sequence>
<protein>
    <recommendedName>
        <fullName evidence="1">Peptidase S24/S26A/S26B/S26C domain-containing protein</fullName>
    </recommendedName>
</protein>
<comment type="caution">
    <text evidence="2">The sequence shown here is derived from an EMBL/GenBank/DDBJ whole genome shotgun (WGS) entry which is preliminary data.</text>
</comment>
<dbReference type="Pfam" id="PF00717">
    <property type="entry name" value="Peptidase_S24"/>
    <property type="match status" value="1"/>
</dbReference>
<dbReference type="EMBL" id="QXHD01000004">
    <property type="protein sequence ID" value="NEZ56725.1"/>
    <property type="molecule type" value="Genomic_DNA"/>
</dbReference>
<reference evidence="2 3" key="1">
    <citation type="journal article" date="2020" name="Microb. Ecol.">
        <title>Ecogenomics of the Marine Benthic Filamentous Cyanobacterium Adonisia.</title>
        <authorList>
            <person name="Walter J.M."/>
            <person name="Coutinho F.H."/>
            <person name="Leomil L."/>
            <person name="Hargreaves P.I."/>
            <person name="Campeao M.E."/>
            <person name="Vieira V.V."/>
            <person name="Silva B.S."/>
            <person name="Fistarol G.O."/>
            <person name="Salomon P.S."/>
            <person name="Sawabe T."/>
            <person name="Mino S."/>
            <person name="Hosokawa M."/>
            <person name="Miyashita H."/>
            <person name="Maruyama F."/>
            <person name="van Verk M.C."/>
            <person name="Dutilh B.E."/>
            <person name="Thompson C.C."/>
            <person name="Thompson F.L."/>
        </authorList>
    </citation>
    <scope>NUCLEOTIDE SEQUENCE [LARGE SCALE GENOMIC DNA]</scope>
    <source>
        <strain evidence="2 3">CCMR0081</strain>
    </source>
</reference>
<name>A0A6M0RKF1_9CYAN</name>
<dbReference type="Proteomes" id="UP000481033">
    <property type="component" value="Unassembled WGS sequence"/>
</dbReference>
<dbReference type="SUPFAM" id="SSF51306">
    <property type="entry name" value="LexA/Signal peptidase"/>
    <property type="match status" value="1"/>
</dbReference>
<evidence type="ECO:0000313" key="3">
    <source>
        <dbReference type="Proteomes" id="UP000481033"/>
    </source>
</evidence>
<evidence type="ECO:0000313" key="2">
    <source>
        <dbReference type="EMBL" id="NEZ56725.1"/>
    </source>
</evidence>
<accession>A0A6M0RKF1</accession>
<organism evidence="2 3">
    <name type="scientific">Adonisia turfae CCMR0081</name>
    <dbReference type="NCBI Taxonomy" id="2292702"/>
    <lineage>
        <taxon>Bacteria</taxon>
        <taxon>Bacillati</taxon>
        <taxon>Cyanobacteriota</taxon>
        <taxon>Adonisia</taxon>
        <taxon>Adonisia turfae</taxon>
    </lineage>
</organism>
<proteinExistence type="predicted"/>
<dbReference type="Gene3D" id="2.10.109.10">
    <property type="entry name" value="Umud Fragment, subunit A"/>
    <property type="match status" value="1"/>
</dbReference>
<dbReference type="InterPro" id="IPR036286">
    <property type="entry name" value="LexA/Signal_pep-like_sf"/>
</dbReference>
<feature type="domain" description="Peptidase S24/S26A/S26B/S26C" evidence="1">
    <location>
        <begin position="41"/>
        <end position="114"/>
    </location>
</feature>
<dbReference type="InterPro" id="IPR015927">
    <property type="entry name" value="Peptidase_S24_S26A/B/C"/>
</dbReference>
<evidence type="ECO:0000259" key="1">
    <source>
        <dbReference type="Pfam" id="PF00717"/>
    </source>
</evidence>
<dbReference type="AlphaFoldDB" id="A0A6M0RKF1"/>
<keyword evidence="3" id="KW-1185">Reference proteome</keyword>
<gene>
    <name evidence="2" type="ORF">DXZ20_13765</name>
</gene>
<dbReference type="RefSeq" id="WP_163663476.1">
    <property type="nucleotide sequence ID" value="NZ_QXHD01000004.1"/>
</dbReference>
<dbReference type="CDD" id="cd06462">
    <property type="entry name" value="Peptidase_S24_S26"/>
    <property type="match status" value="1"/>
</dbReference>